<dbReference type="SUPFAM" id="SSF50965">
    <property type="entry name" value="Galactose oxidase, central domain"/>
    <property type="match status" value="1"/>
</dbReference>
<proteinExistence type="predicted"/>
<accession>A0A8D9PDI7</accession>
<reference evidence="1" key="1">
    <citation type="journal article" date="2021" name="Proc. Natl. Acad. Sci. U.S.A.">
        <title>A Catalog of Tens of Thousands of Viruses from Human Metagenomes Reveals Hidden Associations with Chronic Diseases.</title>
        <authorList>
            <person name="Tisza M.J."/>
            <person name="Buck C.B."/>
        </authorList>
    </citation>
    <scope>NUCLEOTIDE SEQUENCE</scope>
    <source>
        <strain evidence="1">Ct5O42</strain>
    </source>
</reference>
<protein>
    <submittedName>
        <fullName evidence="1">mRNA splicing protein</fullName>
    </submittedName>
</protein>
<dbReference type="EMBL" id="BK014723">
    <property type="protein sequence ID" value="DAD55338.1"/>
    <property type="molecule type" value="Genomic_DNA"/>
</dbReference>
<dbReference type="InterPro" id="IPR011043">
    <property type="entry name" value="Gal_Oxase/kelch_b-propeller"/>
</dbReference>
<name>A0A8D9PDI7_9CAUD</name>
<dbReference type="InterPro" id="IPR015915">
    <property type="entry name" value="Kelch-typ_b-propeller"/>
</dbReference>
<evidence type="ECO:0000313" key="1">
    <source>
        <dbReference type="EMBL" id="DAD55338.1"/>
    </source>
</evidence>
<organism evidence="1">
    <name type="scientific">Podoviridae sp. ct5O42</name>
    <dbReference type="NCBI Taxonomy" id="2826084"/>
    <lineage>
        <taxon>Viruses</taxon>
        <taxon>Duplodnaviria</taxon>
        <taxon>Heunggongvirae</taxon>
        <taxon>Uroviricota</taxon>
        <taxon>Caudoviricetes</taxon>
    </lineage>
</organism>
<dbReference type="Gene3D" id="2.120.10.80">
    <property type="entry name" value="Kelch-type beta propeller"/>
    <property type="match status" value="2"/>
</dbReference>
<sequence>MANIMRLGGGVGGGGELNIAYGLTPPSDTSKLWVRIEDEPNSVTVQAVIPFGNEAVTAYGVSIPNDTGAQGLTYCNGLLYIFSGFDMYVYENGSWSKFLTFSSDPPKLHYTAPSVVIGKKIFRLFGHSNGASRASVTNFGYNISRILVIDTETKTYSDVSVSGITSCCQLGNAVVVGKKIYFTAGQNGSSGTSGYVGSSHIYEIDSDDPSTATDIGYLFTTSADMRGTSVVAAGGKLYARHGGSAAEGSVPYTDWMEIFDLETKVLSRNQITISKGGQSSCFMPGINIGKYIYWFGGMPKGTIPISFIINHQTNYAQRYNIETGEFDFVTVGAHEGVYINSAMLTNVELLFAKYGGNVPLYKFKGAYELENGKLFIQEGFLDNTWNAVKGKDWDLKVGVSGVFLGGTDGYAQTKDAYLYDLTQQKWISLDGTPYTA</sequence>
<dbReference type="SUPFAM" id="SSF117281">
    <property type="entry name" value="Kelch motif"/>
    <property type="match status" value="1"/>
</dbReference>